<comment type="caution">
    <text evidence="1">The sequence shown here is derived from an EMBL/GenBank/DDBJ whole genome shotgun (WGS) entry which is preliminary data.</text>
</comment>
<keyword evidence="2" id="KW-1185">Reference proteome</keyword>
<proteinExistence type="predicted"/>
<organism evidence="1 2">
    <name type="scientific">Candidula unifasciata</name>
    <dbReference type="NCBI Taxonomy" id="100452"/>
    <lineage>
        <taxon>Eukaryota</taxon>
        <taxon>Metazoa</taxon>
        <taxon>Spiralia</taxon>
        <taxon>Lophotrochozoa</taxon>
        <taxon>Mollusca</taxon>
        <taxon>Gastropoda</taxon>
        <taxon>Heterobranchia</taxon>
        <taxon>Euthyneura</taxon>
        <taxon>Panpulmonata</taxon>
        <taxon>Eupulmonata</taxon>
        <taxon>Stylommatophora</taxon>
        <taxon>Helicina</taxon>
        <taxon>Helicoidea</taxon>
        <taxon>Geomitridae</taxon>
        <taxon>Candidula</taxon>
    </lineage>
</organism>
<gene>
    <name evidence="1" type="ORF">CUNI_LOCUS1069</name>
</gene>
<reference evidence="1" key="1">
    <citation type="submission" date="2021-04" db="EMBL/GenBank/DDBJ databases">
        <authorList>
            <consortium name="Molecular Ecology Group"/>
        </authorList>
    </citation>
    <scope>NUCLEOTIDE SEQUENCE</scope>
</reference>
<sequence length="52" mass="5893">SETRRRNRMRNDNAAAIAVMRSSQTICPDDTDALMDFTGTDSEVIFNERTVL</sequence>
<dbReference type="AlphaFoldDB" id="A0A8S3YJ72"/>
<evidence type="ECO:0000313" key="1">
    <source>
        <dbReference type="EMBL" id="CAG5115511.1"/>
    </source>
</evidence>
<dbReference type="EMBL" id="CAJHNH020000125">
    <property type="protein sequence ID" value="CAG5115511.1"/>
    <property type="molecule type" value="Genomic_DNA"/>
</dbReference>
<accession>A0A8S3YJ72</accession>
<dbReference type="Proteomes" id="UP000678393">
    <property type="component" value="Unassembled WGS sequence"/>
</dbReference>
<protein>
    <submittedName>
        <fullName evidence="1">Uncharacterized protein</fullName>
    </submittedName>
</protein>
<feature type="non-terminal residue" evidence="1">
    <location>
        <position position="1"/>
    </location>
</feature>
<evidence type="ECO:0000313" key="2">
    <source>
        <dbReference type="Proteomes" id="UP000678393"/>
    </source>
</evidence>
<name>A0A8S3YJ72_9EUPU</name>